<dbReference type="GO" id="GO:0016853">
    <property type="term" value="F:isomerase activity"/>
    <property type="evidence" value="ECO:0007669"/>
    <property type="project" value="UniProtKB-KW"/>
</dbReference>
<dbReference type="InterPro" id="IPR050553">
    <property type="entry name" value="Thioredoxin_ResA/DsbE_sf"/>
</dbReference>
<dbReference type="SUPFAM" id="SSF52833">
    <property type="entry name" value="Thioredoxin-like"/>
    <property type="match status" value="1"/>
</dbReference>
<dbReference type="EMBL" id="JALJXV010000001">
    <property type="protein sequence ID" value="MCP1673183.1"/>
    <property type="molecule type" value="Genomic_DNA"/>
</dbReference>
<dbReference type="Gene3D" id="3.40.30.10">
    <property type="entry name" value="Glutaredoxin"/>
    <property type="match status" value="1"/>
</dbReference>
<dbReference type="Pfam" id="PF00578">
    <property type="entry name" value="AhpC-TSA"/>
    <property type="match status" value="1"/>
</dbReference>
<dbReference type="InterPro" id="IPR036249">
    <property type="entry name" value="Thioredoxin-like_sf"/>
</dbReference>
<name>A0AAE3G2E2_9GAMM</name>
<gene>
    <name evidence="3" type="ORF">J2T57_000275</name>
</gene>
<evidence type="ECO:0000313" key="3">
    <source>
        <dbReference type="EMBL" id="MCP1673183.1"/>
    </source>
</evidence>
<evidence type="ECO:0000256" key="1">
    <source>
        <dbReference type="SAM" id="Phobius"/>
    </source>
</evidence>
<dbReference type="PANTHER" id="PTHR42852:SF17">
    <property type="entry name" value="THIOREDOXIN-LIKE PROTEIN HI_1115"/>
    <property type="match status" value="1"/>
</dbReference>
<keyword evidence="3" id="KW-0413">Isomerase</keyword>
<dbReference type="GO" id="GO:0016491">
    <property type="term" value="F:oxidoreductase activity"/>
    <property type="evidence" value="ECO:0007669"/>
    <property type="project" value="InterPro"/>
</dbReference>
<dbReference type="GO" id="GO:0016209">
    <property type="term" value="F:antioxidant activity"/>
    <property type="evidence" value="ECO:0007669"/>
    <property type="project" value="InterPro"/>
</dbReference>
<feature type="transmembrane region" description="Helical" evidence="1">
    <location>
        <begin position="12"/>
        <end position="32"/>
    </location>
</feature>
<dbReference type="AlphaFoldDB" id="A0AAE3G2E2"/>
<keyword evidence="1" id="KW-0472">Membrane</keyword>
<dbReference type="PROSITE" id="PS51352">
    <property type="entry name" value="THIOREDOXIN_2"/>
    <property type="match status" value="1"/>
</dbReference>
<organism evidence="3 4">
    <name type="scientific">Natronocella acetinitrilica</name>
    <dbReference type="NCBI Taxonomy" id="414046"/>
    <lineage>
        <taxon>Bacteria</taxon>
        <taxon>Pseudomonadati</taxon>
        <taxon>Pseudomonadota</taxon>
        <taxon>Gammaproteobacteria</taxon>
        <taxon>Chromatiales</taxon>
        <taxon>Ectothiorhodospiraceae</taxon>
        <taxon>Natronocella</taxon>
    </lineage>
</organism>
<dbReference type="Proteomes" id="UP001205843">
    <property type="component" value="Unassembled WGS sequence"/>
</dbReference>
<keyword evidence="1" id="KW-0812">Transmembrane</keyword>
<protein>
    <submittedName>
        <fullName evidence="3">Thiol-disulfide isomerase/thioredoxin</fullName>
    </submittedName>
</protein>
<dbReference type="InterPro" id="IPR013766">
    <property type="entry name" value="Thioredoxin_domain"/>
</dbReference>
<evidence type="ECO:0000259" key="2">
    <source>
        <dbReference type="PROSITE" id="PS51352"/>
    </source>
</evidence>
<dbReference type="InterPro" id="IPR000866">
    <property type="entry name" value="AhpC/TSA"/>
</dbReference>
<sequence length="174" mass="19163">MTLHQTGRTTVLFLALAAVLGLGAGVGGWYAWQSTQADMRPDFTLPDLEGNPLSIGDWDGDVIALNFWASWCPPCVKEIPLFNALQEEYGEQGLQFVGVALDRLDDARAFAEEIELAYPTMLGVADAMAVSDLYGNSDGLLPYTVIINRDGRIVERFFGEVSRDDIEPAIRRHL</sequence>
<keyword evidence="1" id="KW-1133">Transmembrane helix</keyword>
<evidence type="ECO:0000313" key="4">
    <source>
        <dbReference type="Proteomes" id="UP001205843"/>
    </source>
</evidence>
<accession>A0AAE3G2E2</accession>
<feature type="domain" description="Thioredoxin" evidence="2">
    <location>
        <begin position="34"/>
        <end position="174"/>
    </location>
</feature>
<dbReference type="CDD" id="cd02966">
    <property type="entry name" value="TlpA_like_family"/>
    <property type="match status" value="1"/>
</dbReference>
<proteinExistence type="predicted"/>
<reference evidence="3" key="1">
    <citation type="submission" date="2022-03" db="EMBL/GenBank/DDBJ databases">
        <title>Genomic Encyclopedia of Type Strains, Phase III (KMG-III): the genomes of soil and plant-associated and newly described type strains.</title>
        <authorList>
            <person name="Whitman W."/>
        </authorList>
    </citation>
    <scope>NUCLEOTIDE SEQUENCE</scope>
    <source>
        <strain evidence="3">ANL 6-2</strain>
    </source>
</reference>
<dbReference type="RefSeq" id="WP_253473102.1">
    <property type="nucleotide sequence ID" value="NZ_JALJXV010000001.1"/>
</dbReference>
<keyword evidence="4" id="KW-1185">Reference proteome</keyword>
<comment type="caution">
    <text evidence="3">The sequence shown here is derived from an EMBL/GenBank/DDBJ whole genome shotgun (WGS) entry which is preliminary data.</text>
</comment>
<dbReference type="PANTHER" id="PTHR42852">
    <property type="entry name" value="THIOL:DISULFIDE INTERCHANGE PROTEIN DSBE"/>
    <property type="match status" value="1"/>
</dbReference>